<feature type="transmembrane region" description="Helical" evidence="1">
    <location>
        <begin position="12"/>
        <end position="35"/>
    </location>
</feature>
<geneLocation type="plasmid" evidence="2 3">
    <name>pSYSM</name>
</geneLocation>
<evidence type="ECO:0000256" key="1">
    <source>
        <dbReference type="SAM" id="Phobius"/>
    </source>
</evidence>
<keyword evidence="1" id="KW-0472">Membrane</keyword>
<evidence type="ECO:0000313" key="2">
    <source>
        <dbReference type="EMBL" id="BAD01897.1"/>
    </source>
</evidence>
<organism evidence="2 3">
    <name type="scientific">Synechocystis sp. (strain ATCC 27184 / PCC 6803 / Kazusa)</name>
    <dbReference type="NCBI Taxonomy" id="1111708"/>
    <lineage>
        <taxon>Bacteria</taxon>
        <taxon>Bacillati</taxon>
        <taxon>Cyanobacteriota</taxon>
        <taxon>Cyanophyceae</taxon>
        <taxon>Synechococcales</taxon>
        <taxon>Merismopediaceae</taxon>
        <taxon>Synechocystis</taxon>
    </lineage>
</organism>
<dbReference type="InParanoid" id="Q6ZEK3"/>
<keyword evidence="2" id="KW-0614">Plasmid</keyword>
<keyword evidence="1" id="KW-0812">Transmembrane</keyword>
<proteinExistence type="predicted"/>
<accession>Q6ZEK3</accession>
<dbReference type="EnsemblBacteria" id="BAD01897">
    <property type="protein sequence ID" value="BAD01897"/>
    <property type="gene ID" value="BAD01897"/>
</dbReference>
<dbReference type="Proteomes" id="UP000001425">
    <property type="component" value="Plasmid pSYSM"/>
</dbReference>
<gene>
    <name evidence="2" type="ordered locus">slr5127</name>
</gene>
<dbReference type="AlphaFoldDB" id="Q6ZEK3"/>
<name>Q6ZEK3_SYNY3</name>
<keyword evidence="3" id="KW-1185">Reference proteome</keyword>
<reference evidence="2 3" key="1">
    <citation type="journal article" date="2003" name="DNA Res.">
        <title>Structural analysis of four large plasmids harboring in a unicellular cyanobacterium, Synechocystis sp. PCC 6803.</title>
        <authorList>
            <person name="Kaneko T."/>
            <person name="Nakamura Y."/>
            <person name="Sasamoto S."/>
            <person name="Watanabe A."/>
            <person name="Kohara M."/>
            <person name="Matsumoto M."/>
            <person name="Shimpo S."/>
            <person name="Yamada M."/>
            <person name="Tabata S."/>
        </authorList>
    </citation>
    <scope>NUCLEOTIDE SEQUENCE [LARGE SCALE GENOMIC DNA]</scope>
    <source>
        <strain evidence="3">ATCC 27184 / PCC 6803 / Kazusa</strain>
    </source>
</reference>
<dbReference type="KEGG" id="syn:slr5127"/>
<evidence type="ECO:0000313" key="3">
    <source>
        <dbReference type="Proteomes" id="UP000001425"/>
    </source>
</evidence>
<protein>
    <submittedName>
        <fullName evidence="2">Uncharacterized protein</fullName>
    </submittedName>
</protein>
<sequence>MRKISINRLLAIKVAGSFAAATICGFAGYAIFLYFRPINAIGPFSEEKTAFIRSEDGNITIANVHIKDGSFIESIGGVEKVQGRLAKGKDGSFSINNDGTVSYNCLSSDESKAVCGSVRFQKSLGKFQFDRKIPFQMEETIYHPRGIGANAKQNATIMFKSEDQSFWVKSEKVGTYNFLTPTSFEITWKTPAILWNGAGYSDEYIIRTANCTFHAEPIQSVICEGTSKIDIASYTAIWTLIDSDDVPSMKSDETLD</sequence>
<dbReference type="EMBL" id="AP004310">
    <property type="protein sequence ID" value="BAD01897.1"/>
    <property type="molecule type" value="Genomic_DNA"/>
</dbReference>
<keyword evidence="1" id="KW-1133">Transmembrane helix</keyword>